<dbReference type="PROSITE" id="PS00720">
    <property type="entry name" value="RASGEF"/>
    <property type="match status" value="1"/>
</dbReference>
<feature type="region of interest" description="Disordered" evidence="3">
    <location>
        <begin position="209"/>
        <end position="239"/>
    </location>
</feature>
<evidence type="ECO:0000313" key="5">
    <source>
        <dbReference type="Proteomes" id="UP000694865"/>
    </source>
</evidence>
<feature type="compositionally biased region" description="Low complexity" evidence="3">
    <location>
        <begin position="209"/>
        <end position="222"/>
    </location>
</feature>
<evidence type="ECO:0000256" key="2">
    <source>
        <dbReference type="PROSITE-ProRule" id="PRU00168"/>
    </source>
</evidence>
<keyword evidence="5" id="KW-1185">Reference proteome</keyword>
<feature type="compositionally biased region" description="Acidic residues" evidence="3">
    <location>
        <begin position="481"/>
        <end position="499"/>
    </location>
</feature>
<feature type="compositionally biased region" description="Polar residues" evidence="3">
    <location>
        <begin position="430"/>
        <end position="455"/>
    </location>
</feature>
<proteinExistence type="predicted"/>
<feature type="region of interest" description="Disordered" evidence="3">
    <location>
        <begin position="257"/>
        <end position="499"/>
    </location>
</feature>
<evidence type="ECO:0000259" key="4">
    <source>
        <dbReference type="PROSITE" id="PS50009"/>
    </source>
</evidence>
<keyword evidence="1 2" id="KW-0344">Guanine-nucleotide releasing factor</keyword>
<dbReference type="InterPro" id="IPR008937">
    <property type="entry name" value="Ras-like_GEF"/>
</dbReference>
<evidence type="ECO:0000256" key="1">
    <source>
        <dbReference type="ARBA" id="ARBA00022658"/>
    </source>
</evidence>
<dbReference type="InterPro" id="IPR019804">
    <property type="entry name" value="Ras_G-nucl-exch_fac_CS"/>
</dbReference>
<gene>
    <name evidence="6" type="primary">LOC102804578</name>
</gene>
<accession>A0ABM0M1Z4</accession>
<evidence type="ECO:0000313" key="6">
    <source>
        <dbReference type="RefSeq" id="XP_006814035.1"/>
    </source>
</evidence>
<evidence type="ECO:0000256" key="3">
    <source>
        <dbReference type="SAM" id="MobiDB-lite"/>
    </source>
</evidence>
<dbReference type="PANTHER" id="PTHR23113">
    <property type="entry name" value="GUANINE NUCLEOTIDE EXCHANGE FACTOR"/>
    <property type="match status" value="1"/>
</dbReference>
<feature type="compositionally biased region" description="Polar residues" evidence="3">
    <location>
        <begin position="171"/>
        <end position="186"/>
    </location>
</feature>
<reference evidence="6" key="1">
    <citation type="submission" date="2025-08" db="UniProtKB">
        <authorList>
            <consortium name="RefSeq"/>
        </authorList>
    </citation>
    <scope>IDENTIFICATION</scope>
    <source>
        <tissue evidence="6">Testes</tissue>
    </source>
</reference>
<feature type="compositionally biased region" description="Low complexity" evidence="3">
    <location>
        <begin position="335"/>
        <end position="370"/>
    </location>
</feature>
<feature type="compositionally biased region" description="Low complexity" evidence="3">
    <location>
        <begin position="267"/>
        <end position="284"/>
    </location>
</feature>
<dbReference type="Proteomes" id="UP000694865">
    <property type="component" value="Unplaced"/>
</dbReference>
<feature type="region of interest" description="Disordered" evidence="3">
    <location>
        <begin position="171"/>
        <end position="193"/>
    </location>
</feature>
<dbReference type="PANTHER" id="PTHR23113:SF249">
    <property type="entry name" value="RAP GUANINE NUCLEOTIDE EXCHANGE FACTOR 6"/>
    <property type="match status" value="1"/>
</dbReference>
<dbReference type="SUPFAM" id="SSF48366">
    <property type="entry name" value="Ras GEF"/>
    <property type="match status" value="1"/>
</dbReference>
<dbReference type="InterPro" id="IPR023578">
    <property type="entry name" value="Ras_GEF_dom_sf"/>
</dbReference>
<dbReference type="GeneID" id="102804578"/>
<sequence length="499" mass="55139">MFEDLQDFMDPSRNMSKYRNLVNSEHVQPPVIPFFPVVKKDLTFIHLGNDSIVDGLINFEKLRMIAKEVRTICRMGASYFDPKNMFDHTSTIGGPSVAFAVLGAVAGPTVAAQRRKTYGRRNSTLPNPKKIWEESQMARKVKEHIKNAKILRDEKELIQLSMNCEGTLLTDKQPSNTSTLSLNTAPSPAMRRNTLPNLTESTVAITQTKTTTSVASTQAQAKRMTFPDEPKTKFGAKSPTTLRKLLALSEEGEKRLKKQGKLNIFRPTKSANTSPTSSPTNSPPEVRRQQLRRPPSLQRSHTDTSESGVGSASSSIGSSDAHTTDRVRGHIPGGSTRSSYTSSYDTTSLDSAHSAASYDSRSVSSVGSSSPPVRETRRQLIRARHLSPPPVMNCRPVSSHSSRPPYYHGNKLPLPTPFGSLPPPPDYRTATANLANSPYKSQQPHQQQLLSTSQPQERRLSNPPDYHVATATRTRTAPLENSEELEDYYDEDGEQVSVV</sequence>
<feature type="compositionally biased region" description="Pro residues" evidence="3">
    <location>
        <begin position="414"/>
        <end position="426"/>
    </location>
</feature>
<dbReference type="Gene3D" id="1.10.840.10">
    <property type="entry name" value="Ras guanine-nucleotide exchange factors catalytic domain"/>
    <property type="match status" value="1"/>
</dbReference>
<feature type="compositionally biased region" description="Low complexity" evidence="3">
    <location>
        <begin position="292"/>
        <end position="319"/>
    </location>
</feature>
<organism evidence="5 6">
    <name type="scientific">Saccoglossus kowalevskii</name>
    <name type="common">Acorn worm</name>
    <dbReference type="NCBI Taxonomy" id="10224"/>
    <lineage>
        <taxon>Eukaryota</taxon>
        <taxon>Metazoa</taxon>
        <taxon>Hemichordata</taxon>
        <taxon>Enteropneusta</taxon>
        <taxon>Harrimaniidae</taxon>
        <taxon>Saccoglossus</taxon>
    </lineage>
</organism>
<dbReference type="InterPro" id="IPR001895">
    <property type="entry name" value="RASGEF_cat_dom"/>
</dbReference>
<protein>
    <submittedName>
        <fullName evidence="6">Rap guanine nucleotide exchange factor 2-like isoform X1</fullName>
    </submittedName>
</protein>
<dbReference type="RefSeq" id="XP_006814035.1">
    <property type="nucleotide sequence ID" value="XM_006813972.1"/>
</dbReference>
<name>A0ABM0M1Z4_SACKO</name>
<dbReference type="PROSITE" id="PS50009">
    <property type="entry name" value="RASGEF_CAT"/>
    <property type="match status" value="1"/>
</dbReference>
<dbReference type="Pfam" id="PF00617">
    <property type="entry name" value="RasGEF"/>
    <property type="match status" value="1"/>
</dbReference>
<dbReference type="InterPro" id="IPR036964">
    <property type="entry name" value="RASGEF_cat_dom_sf"/>
</dbReference>
<feature type="domain" description="Ras-GEF" evidence="4">
    <location>
        <begin position="1"/>
        <end position="109"/>
    </location>
</feature>